<keyword evidence="3" id="KW-0489">Methyltransferase</keyword>
<evidence type="ECO:0000259" key="1">
    <source>
        <dbReference type="Pfam" id="PF13649"/>
    </source>
</evidence>
<dbReference type="PIRSF" id="PIRSF018249">
    <property type="entry name" value="MyrA_prd"/>
    <property type="match status" value="1"/>
</dbReference>
<accession>A0ABR7LTV6</accession>
<proteinExistence type="predicted"/>
<dbReference type="Proteomes" id="UP000805614">
    <property type="component" value="Unassembled WGS sequence"/>
</dbReference>
<dbReference type="CDD" id="cd02440">
    <property type="entry name" value="AdoMet_MTases"/>
    <property type="match status" value="1"/>
</dbReference>
<feature type="domain" description="23S rRNA (guanine(745)-N(1))-methyltransferase N-terminal" evidence="2">
    <location>
        <begin position="10"/>
        <end position="45"/>
    </location>
</feature>
<dbReference type="GO" id="GO:0008168">
    <property type="term" value="F:methyltransferase activity"/>
    <property type="evidence" value="ECO:0007669"/>
    <property type="project" value="UniProtKB-KW"/>
</dbReference>
<protein>
    <submittedName>
        <fullName evidence="3">Methyltransferase domain-containing protein</fullName>
    </submittedName>
</protein>
<keyword evidence="4" id="KW-1185">Reference proteome</keyword>
<dbReference type="Pfam" id="PF13649">
    <property type="entry name" value="Methyltransf_25"/>
    <property type="match status" value="1"/>
</dbReference>
<evidence type="ECO:0000313" key="3">
    <source>
        <dbReference type="EMBL" id="MBC6468278.1"/>
    </source>
</evidence>
<dbReference type="InterPro" id="IPR029063">
    <property type="entry name" value="SAM-dependent_MTases_sf"/>
</dbReference>
<dbReference type="Gene3D" id="3.40.50.150">
    <property type="entry name" value="Vaccinia Virus protein VP39"/>
    <property type="match status" value="1"/>
</dbReference>
<dbReference type="SUPFAM" id="SSF53335">
    <property type="entry name" value="S-adenosyl-L-methionine-dependent methyltransferases"/>
    <property type="match status" value="1"/>
</dbReference>
<evidence type="ECO:0000259" key="2">
    <source>
        <dbReference type="Pfam" id="PF21302"/>
    </source>
</evidence>
<dbReference type="InterPro" id="IPR016718">
    <property type="entry name" value="rRNA_m1G-MeTrfase_A_prd"/>
</dbReference>
<comment type="caution">
    <text evidence="3">The sequence shown here is derived from an EMBL/GenBank/DDBJ whole genome shotgun (WGS) entry which is preliminary data.</text>
</comment>
<dbReference type="GO" id="GO:0032259">
    <property type="term" value="P:methylation"/>
    <property type="evidence" value="ECO:0007669"/>
    <property type="project" value="UniProtKB-KW"/>
</dbReference>
<gene>
    <name evidence="3" type="ORF">HKK74_22680</name>
</gene>
<reference evidence="3 4" key="1">
    <citation type="submission" date="2020-06" db="EMBL/GenBank/DDBJ databases">
        <title>Actinomadura xiongansis sp. nov., isolated from soil of Baiyangdian.</title>
        <authorList>
            <person name="Zhang X."/>
        </authorList>
    </citation>
    <scope>NUCLEOTIDE SEQUENCE [LARGE SCALE GENOMIC DNA]</scope>
    <source>
        <strain evidence="3 4">HBUM206468</strain>
    </source>
</reference>
<dbReference type="InterPro" id="IPR041698">
    <property type="entry name" value="Methyltransf_25"/>
</dbReference>
<dbReference type="Pfam" id="PF21302">
    <property type="entry name" value="Zn_ribbon_RlmA"/>
    <property type="match status" value="1"/>
</dbReference>
<organism evidence="3 4">
    <name type="scientific">Actinomadura alba</name>
    <dbReference type="NCBI Taxonomy" id="406431"/>
    <lineage>
        <taxon>Bacteria</taxon>
        <taxon>Bacillati</taxon>
        <taxon>Actinomycetota</taxon>
        <taxon>Actinomycetes</taxon>
        <taxon>Streptosporangiales</taxon>
        <taxon>Thermomonosporaceae</taxon>
        <taxon>Actinomadura</taxon>
    </lineage>
</organism>
<dbReference type="RefSeq" id="WP_187245299.1">
    <property type="nucleotide sequence ID" value="NZ_BAAAOK010000015.1"/>
</dbReference>
<dbReference type="EMBL" id="JABVEC010000018">
    <property type="protein sequence ID" value="MBC6468278.1"/>
    <property type="molecule type" value="Genomic_DNA"/>
</dbReference>
<sequence length="287" mass="30802">MLSDIVGDLLCPVCGADLAERDRALRCDAGHAFDIARQGYVNLLPGDARPGTADTPEMARSRDAFLGAGHFDPLMRMLAERVREAVGAEPAAGSHVLDAGAGTGHYLAAVLDRTPGMSGIALDLSKHALRRAARIHPRIGAVAWDVWRHLPLRDGSAAAVLNVFAPRNGPEFRRVLAQGGALIVVTPTAQHLHTLIGPLGLLSVDERKPERIGTALGADFDLEARERHDMEMSLSRAEVETLVGMGPSAWHVPAEILRERLSALPEPVRVPASFSLSVFRPRGRESS</sequence>
<feature type="domain" description="Methyltransferase" evidence="1">
    <location>
        <begin position="96"/>
        <end position="178"/>
    </location>
</feature>
<name>A0ABR7LTV6_9ACTN</name>
<keyword evidence="3" id="KW-0808">Transferase</keyword>
<evidence type="ECO:0000313" key="4">
    <source>
        <dbReference type="Proteomes" id="UP000805614"/>
    </source>
</evidence>
<dbReference type="InterPro" id="IPR048647">
    <property type="entry name" value="RlmA_N"/>
</dbReference>